<dbReference type="Proteomes" id="UP001208570">
    <property type="component" value="Unassembled WGS sequence"/>
</dbReference>
<keyword evidence="3 6" id="KW-1133">Transmembrane helix</keyword>
<dbReference type="AlphaFoldDB" id="A0AAD9K8K3"/>
<feature type="transmembrane region" description="Helical" evidence="6">
    <location>
        <begin position="389"/>
        <end position="407"/>
    </location>
</feature>
<feature type="transmembrane region" description="Helical" evidence="6">
    <location>
        <begin position="363"/>
        <end position="382"/>
    </location>
</feature>
<feature type="region of interest" description="Disordered" evidence="5">
    <location>
        <begin position="638"/>
        <end position="686"/>
    </location>
</feature>
<dbReference type="FunFam" id="1.20.1250.20:FF:000532">
    <property type="entry name" value="SLC (SoLute Carrier) homolog"/>
    <property type="match status" value="1"/>
</dbReference>
<dbReference type="SUPFAM" id="SSF103473">
    <property type="entry name" value="MFS general substrate transporter"/>
    <property type="match status" value="1"/>
</dbReference>
<feature type="region of interest" description="Disordered" evidence="5">
    <location>
        <begin position="561"/>
        <end position="623"/>
    </location>
</feature>
<dbReference type="PROSITE" id="PS50850">
    <property type="entry name" value="MFS"/>
    <property type="match status" value="1"/>
</dbReference>
<feature type="transmembrane region" description="Helical" evidence="6">
    <location>
        <begin position="193"/>
        <end position="215"/>
    </location>
</feature>
<feature type="transmembrane region" description="Helical" evidence="6">
    <location>
        <begin position="278"/>
        <end position="294"/>
    </location>
</feature>
<protein>
    <recommendedName>
        <fullName evidence="7">Major facilitator superfamily (MFS) profile domain-containing protein</fullName>
    </recommendedName>
</protein>
<gene>
    <name evidence="8" type="ORF">LSH36_36g00015</name>
</gene>
<feature type="transmembrane region" description="Helical" evidence="6">
    <location>
        <begin position="151"/>
        <end position="172"/>
    </location>
</feature>
<dbReference type="PANTHER" id="PTHR11662:SF399">
    <property type="entry name" value="FI19708P1-RELATED"/>
    <property type="match status" value="1"/>
</dbReference>
<evidence type="ECO:0000256" key="4">
    <source>
        <dbReference type="ARBA" id="ARBA00023136"/>
    </source>
</evidence>
<dbReference type="PANTHER" id="PTHR11662">
    <property type="entry name" value="SOLUTE CARRIER FAMILY 17"/>
    <property type="match status" value="1"/>
</dbReference>
<proteinExistence type="predicted"/>
<evidence type="ECO:0000259" key="7">
    <source>
        <dbReference type="PROSITE" id="PS50850"/>
    </source>
</evidence>
<reference evidence="8" key="1">
    <citation type="journal article" date="2023" name="Mol. Biol. Evol.">
        <title>Third-Generation Sequencing Reveals the Adaptive Role of the Epigenome in Three Deep-Sea Polychaetes.</title>
        <authorList>
            <person name="Perez M."/>
            <person name="Aroh O."/>
            <person name="Sun Y."/>
            <person name="Lan Y."/>
            <person name="Juniper S.K."/>
            <person name="Young C.R."/>
            <person name="Angers B."/>
            <person name="Qian P.Y."/>
        </authorList>
    </citation>
    <scope>NUCLEOTIDE SEQUENCE</scope>
    <source>
        <strain evidence="8">P08H-3</strain>
    </source>
</reference>
<dbReference type="InterPro" id="IPR011701">
    <property type="entry name" value="MFS"/>
</dbReference>
<name>A0AAD9K8K3_9ANNE</name>
<dbReference type="InterPro" id="IPR020846">
    <property type="entry name" value="MFS_dom"/>
</dbReference>
<feature type="transmembrane region" description="Helical" evidence="6">
    <location>
        <begin position="324"/>
        <end position="343"/>
    </location>
</feature>
<comment type="subcellular location">
    <subcellularLocation>
        <location evidence="1">Membrane</location>
        <topology evidence="1">Multi-pass membrane protein</topology>
    </subcellularLocation>
</comment>
<dbReference type="EMBL" id="JAODUP010000036">
    <property type="protein sequence ID" value="KAK2166712.1"/>
    <property type="molecule type" value="Genomic_DNA"/>
</dbReference>
<evidence type="ECO:0000256" key="3">
    <source>
        <dbReference type="ARBA" id="ARBA00022989"/>
    </source>
</evidence>
<dbReference type="GO" id="GO:0006820">
    <property type="term" value="P:monoatomic anion transport"/>
    <property type="evidence" value="ECO:0007669"/>
    <property type="project" value="TreeGrafter"/>
</dbReference>
<evidence type="ECO:0000256" key="6">
    <source>
        <dbReference type="SAM" id="Phobius"/>
    </source>
</evidence>
<dbReference type="Pfam" id="PF07690">
    <property type="entry name" value="MFS_1"/>
    <property type="match status" value="1"/>
</dbReference>
<keyword evidence="2 6" id="KW-0812">Transmembrane</keyword>
<evidence type="ECO:0000313" key="9">
    <source>
        <dbReference type="Proteomes" id="UP001208570"/>
    </source>
</evidence>
<accession>A0AAD9K8K3</accession>
<feature type="domain" description="Major facilitator superfamily (MFS) profile" evidence="7">
    <location>
        <begin position="17"/>
        <end position="480"/>
    </location>
</feature>
<evidence type="ECO:0000256" key="2">
    <source>
        <dbReference type="ARBA" id="ARBA00022692"/>
    </source>
</evidence>
<dbReference type="GO" id="GO:0016020">
    <property type="term" value="C:membrane"/>
    <property type="evidence" value="ECO:0007669"/>
    <property type="project" value="UniProtKB-SubCell"/>
</dbReference>
<sequence>MAVLGFLGFFTMSSQKMSLQIALVCMVNETAVAILNGEDPPYRNDVITVVANMSTTVAPSANHDKCGQAAEVFNSYVKVNWIEDVSEKGNLVWDKKQRKVIFSTYYLGYLFSQIPAGLLSQRFGGKKVLGFFLLAASGATLLIPFGVRYHYFLLIFLRFVGGVGAGAAFPAMHSILGRWAPPLERSKLASISYAGALTGVLVTYPITSSLCQFGYDDGWPLVFYVVGGSGFLWFGLWISSASDSPLEHKRISKEERKYIIAVLSRQVNLRRTRECDLPYSRMLISLPFLALVVSNFVYDWGLYMFENVIPVFLVEILQMDMRRVTLFAMIPYVSLWICVIMSGVWSDQLRARGVIGTTITRKIFELIGCVIPAAMIVGLGFLECTQWEGAVTMVILGFSFMGFQYNGFLVNHIDVAPRYAAILMAFSNTCGTVTHFLAPYLVENMASEGTKEQWQTVFLCTGCLYLFGLLIFMTCSSGELQPWAANGMTSSTSYGTPSVIDGKRSSKLYNLAVPTPDGDISRVKLGRSNSKLQYQALTHHAILAATVATPNTSKQLACAGMPTPQRQGSMGSRTRYAVSGTRPNMSPYATLPRVKAEAALQSPTSSAVRASGRPPELDGCPTIRKSADLSAYRTFRKSPGDDAVTGRQLLLPPNFASGSSLDRKPSKSNRDSRATSNKNTKISCDPCIKKSQRHSADVSAYDELSESIV</sequence>
<feature type="transmembrane region" description="Helical" evidence="6">
    <location>
        <begin position="128"/>
        <end position="145"/>
    </location>
</feature>
<comment type="caution">
    <text evidence="8">The sequence shown here is derived from an EMBL/GenBank/DDBJ whole genome shotgun (WGS) entry which is preliminary data.</text>
</comment>
<feature type="transmembrane region" description="Helical" evidence="6">
    <location>
        <begin position="454"/>
        <end position="473"/>
    </location>
</feature>
<organism evidence="8 9">
    <name type="scientific">Paralvinella palmiformis</name>
    <dbReference type="NCBI Taxonomy" id="53620"/>
    <lineage>
        <taxon>Eukaryota</taxon>
        <taxon>Metazoa</taxon>
        <taxon>Spiralia</taxon>
        <taxon>Lophotrochozoa</taxon>
        <taxon>Annelida</taxon>
        <taxon>Polychaeta</taxon>
        <taxon>Sedentaria</taxon>
        <taxon>Canalipalpata</taxon>
        <taxon>Terebellida</taxon>
        <taxon>Terebelliformia</taxon>
        <taxon>Alvinellidae</taxon>
        <taxon>Paralvinella</taxon>
    </lineage>
</organism>
<dbReference type="InterPro" id="IPR050382">
    <property type="entry name" value="MFS_Na/Anion_cotransporter"/>
</dbReference>
<evidence type="ECO:0000256" key="1">
    <source>
        <dbReference type="ARBA" id="ARBA00004141"/>
    </source>
</evidence>
<dbReference type="InterPro" id="IPR036259">
    <property type="entry name" value="MFS_trans_sf"/>
</dbReference>
<keyword evidence="4 6" id="KW-0472">Membrane</keyword>
<keyword evidence="9" id="KW-1185">Reference proteome</keyword>
<feature type="transmembrane region" description="Helical" evidence="6">
    <location>
        <begin position="419"/>
        <end position="442"/>
    </location>
</feature>
<dbReference type="Gene3D" id="1.20.1250.20">
    <property type="entry name" value="MFS general substrate transporter like domains"/>
    <property type="match status" value="2"/>
</dbReference>
<feature type="compositionally biased region" description="Basic and acidic residues" evidence="5">
    <location>
        <begin position="661"/>
        <end position="673"/>
    </location>
</feature>
<dbReference type="GO" id="GO:0022857">
    <property type="term" value="F:transmembrane transporter activity"/>
    <property type="evidence" value="ECO:0007669"/>
    <property type="project" value="InterPro"/>
</dbReference>
<evidence type="ECO:0000313" key="8">
    <source>
        <dbReference type="EMBL" id="KAK2166712.1"/>
    </source>
</evidence>
<evidence type="ECO:0000256" key="5">
    <source>
        <dbReference type="SAM" id="MobiDB-lite"/>
    </source>
</evidence>
<feature type="transmembrane region" description="Helical" evidence="6">
    <location>
        <begin position="221"/>
        <end position="240"/>
    </location>
</feature>